<evidence type="ECO:0000313" key="2">
    <source>
        <dbReference type="EMBL" id="ANI91630.1"/>
    </source>
</evidence>
<gene>
    <name evidence="2" type="ORF">BJL86_0836</name>
</gene>
<organism evidence="2 3">
    <name type="scientific">Dietzia timorensis</name>
    <dbReference type="NCBI Taxonomy" id="499555"/>
    <lineage>
        <taxon>Bacteria</taxon>
        <taxon>Bacillati</taxon>
        <taxon>Actinomycetota</taxon>
        <taxon>Actinomycetes</taxon>
        <taxon>Mycobacteriales</taxon>
        <taxon>Dietziaceae</taxon>
        <taxon>Dietzia</taxon>
    </lineage>
</organism>
<dbReference type="GO" id="GO:0005886">
    <property type="term" value="C:plasma membrane"/>
    <property type="evidence" value="ECO:0007669"/>
    <property type="project" value="TreeGrafter"/>
</dbReference>
<evidence type="ECO:0000256" key="1">
    <source>
        <dbReference type="SAM" id="Phobius"/>
    </source>
</evidence>
<dbReference type="Pfam" id="PF05661">
    <property type="entry name" value="DUF808"/>
    <property type="match status" value="1"/>
</dbReference>
<feature type="transmembrane region" description="Helical" evidence="1">
    <location>
        <begin position="219"/>
        <end position="242"/>
    </location>
</feature>
<keyword evidence="1" id="KW-0812">Transmembrane</keyword>
<sequence length="319" mass="33323">MAGGLVALLDDIAVLARMSAASIDDVAAAAGRTSVKAAGVVVDDTAVTPQYLEGVDSSRELPMIRRITIGSLRNKLLIILPIALLLSAFAPWAITPILMLGGSYLCFEGAEKLLDMVRRKSGESEEPAEPAVRQGEDAEKKVVSGAIRTDLILSAEIMIISLNEVAEQSVWMQAAVLFVVGILITLVVYGVVALIVKMDDIGLALAKRDSAGVKKLGQGLVKAMPFVLSTLSVVGTFAMTWVGGHIIIEGIGELGWHGPHDLIAAIADPVAGLAGVGGALAWCVETLCAFLVGSVWGAFLATVIHLLPFGGHEDSEATH</sequence>
<dbReference type="OrthoDB" id="9814178at2"/>
<accession>A0A173LM28</accession>
<dbReference type="RefSeq" id="WP_067472229.1">
    <property type="nucleotide sequence ID" value="NZ_CP015961.1"/>
</dbReference>
<feature type="transmembrane region" description="Helical" evidence="1">
    <location>
        <begin position="171"/>
        <end position="198"/>
    </location>
</feature>
<feature type="transmembrane region" description="Helical" evidence="1">
    <location>
        <begin position="76"/>
        <end position="94"/>
    </location>
</feature>
<keyword evidence="1" id="KW-0472">Membrane</keyword>
<feature type="transmembrane region" description="Helical" evidence="1">
    <location>
        <begin position="289"/>
        <end position="309"/>
    </location>
</feature>
<dbReference type="STRING" id="499555.BJL86_0836"/>
<name>A0A173LM28_9ACTN</name>
<dbReference type="InterPro" id="IPR008526">
    <property type="entry name" value="YedI"/>
</dbReference>
<keyword evidence="1" id="KW-1133">Transmembrane helix</keyword>
<dbReference type="KEGG" id="dtm:BJL86_0836"/>
<reference evidence="2 3" key="1">
    <citation type="submission" date="2016-06" db="EMBL/GenBank/DDBJ databases">
        <title>Complete genome sequence of a saline-alkali tolerant type strain Dietzia timorensis ID05-A0528T.</title>
        <authorList>
            <person name="Wu X."/>
        </authorList>
    </citation>
    <scope>NUCLEOTIDE SEQUENCE [LARGE SCALE GENOMIC DNA]</scope>
    <source>
        <strain evidence="2 3">ID05-A0528</strain>
    </source>
</reference>
<protein>
    <submittedName>
        <fullName evidence="2">Inner membrane protein YedI</fullName>
    </submittedName>
</protein>
<keyword evidence="3" id="KW-1185">Reference proteome</keyword>
<dbReference type="PANTHER" id="PTHR30503">
    <property type="entry name" value="INNER MEMBRANE PROTEIN YEDI"/>
    <property type="match status" value="1"/>
</dbReference>
<dbReference type="PIRSF" id="PIRSF016660">
    <property type="entry name" value="YedI"/>
    <property type="match status" value="1"/>
</dbReference>
<dbReference type="Proteomes" id="UP000186104">
    <property type="component" value="Chromosome"/>
</dbReference>
<dbReference type="EMBL" id="CP015961">
    <property type="protein sequence ID" value="ANI91630.1"/>
    <property type="molecule type" value="Genomic_DNA"/>
</dbReference>
<dbReference type="AlphaFoldDB" id="A0A173LM28"/>
<feature type="transmembrane region" description="Helical" evidence="1">
    <location>
        <begin position="262"/>
        <end position="282"/>
    </location>
</feature>
<dbReference type="PANTHER" id="PTHR30503:SF3">
    <property type="entry name" value="INNER MEMBRANE PROTEIN YEDI"/>
    <property type="match status" value="1"/>
</dbReference>
<proteinExistence type="predicted"/>
<evidence type="ECO:0000313" key="3">
    <source>
        <dbReference type="Proteomes" id="UP000186104"/>
    </source>
</evidence>